<dbReference type="InterPro" id="IPR036864">
    <property type="entry name" value="Zn2-C6_fun-type_DNA-bd_sf"/>
</dbReference>
<dbReference type="Gene3D" id="4.10.240.10">
    <property type="entry name" value="Zn(2)-C6 fungal-type DNA-binding domain"/>
    <property type="match status" value="1"/>
</dbReference>
<gene>
    <name evidence="5" type="ORF">FJTKL_11041</name>
</gene>
<sequence>MKRRISPTTAAADQDTPRRRRQPQTSCNFCRSKKLKCDRGQPCANCTTRGIQCEGQTSPPPHALGLGTSAASPDAVLERLHRLEAAVFGPSTPSAPTDAGTVASAQPPGSRPDEAPLSNSSRARERSAELDYNLAAPVIDDCDLFTFRVTSCSEFSNPKRPPPRCIDIPSREDALALFKDYLDNTDFHVVNFIHYPTVQAMIHKLYTQLRQGEKVNLASVAFVLSFCAACAFFWDQEFPCGFNFLSEENAAACSQVWRASAFDLLDQSQRAALNSLDVIIGRLILADLTYNMEGTSSRFRYIQSGARAAAYEMGLHLIDLPGHEDRDTSLHREMKRRVWWYLASTDWLLGAMGGPSGRTYTVNPRHMQVNYPRYITDSDPMVAMYGAWAETALLHMNMRIRLGEICRQVVDALPLGSGDIDNLPYSKIAALDRLFEQLQTDIPTVVSTADMNSLDATAQTLAFQRSIGTLSLNVRWARLLRPLLQANNVPKQFEVFRKRCLNSTETVIEIASTILSAAVDSPSSTDSGNSRMTSRRSPYRSGLIINHLFMACTVLATDPALRENAGGGAGTHADAETERRRAALANACRLLEKAGEKSGMAAAMVRRLVGVLRKHRVHGVESDGRSLRTEDASVAGTLAATDQSSLQKLQQALPIAGISIAPVGQQQGIPQGWGFDAAVMDPIGLGGIWDEFFETNPTDYGWQQLFADLDSFAGGV</sequence>
<evidence type="ECO:0000259" key="4">
    <source>
        <dbReference type="PROSITE" id="PS50048"/>
    </source>
</evidence>
<comment type="subcellular location">
    <subcellularLocation>
        <location evidence="1">Nucleus</location>
    </subcellularLocation>
</comment>
<evidence type="ECO:0000256" key="2">
    <source>
        <dbReference type="ARBA" id="ARBA00023242"/>
    </source>
</evidence>
<dbReference type="SUPFAM" id="SSF57701">
    <property type="entry name" value="Zn2/Cys6 DNA-binding domain"/>
    <property type="match status" value="1"/>
</dbReference>
<dbReference type="CDD" id="cd12148">
    <property type="entry name" value="fungal_TF_MHR"/>
    <property type="match status" value="1"/>
</dbReference>
<feature type="region of interest" description="Disordered" evidence="3">
    <location>
        <begin position="1"/>
        <end position="25"/>
    </location>
</feature>
<keyword evidence="6" id="KW-1185">Reference proteome</keyword>
<evidence type="ECO:0000313" key="6">
    <source>
        <dbReference type="Proteomes" id="UP001600888"/>
    </source>
</evidence>
<dbReference type="Proteomes" id="UP001600888">
    <property type="component" value="Unassembled WGS sequence"/>
</dbReference>
<dbReference type="CDD" id="cd00067">
    <property type="entry name" value="GAL4"/>
    <property type="match status" value="1"/>
</dbReference>
<protein>
    <recommendedName>
        <fullName evidence="4">Zn(2)-C6 fungal-type domain-containing protein</fullName>
    </recommendedName>
</protein>
<proteinExistence type="predicted"/>
<dbReference type="PROSITE" id="PS00463">
    <property type="entry name" value="ZN2_CY6_FUNGAL_1"/>
    <property type="match status" value="1"/>
</dbReference>
<evidence type="ECO:0000313" key="5">
    <source>
        <dbReference type="EMBL" id="KAL2282215.1"/>
    </source>
</evidence>
<dbReference type="InterPro" id="IPR001138">
    <property type="entry name" value="Zn2Cys6_DnaBD"/>
</dbReference>
<dbReference type="EMBL" id="JBAWTH010000051">
    <property type="protein sequence ID" value="KAL2282215.1"/>
    <property type="molecule type" value="Genomic_DNA"/>
</dbReference>
<feature type="region of interest" description="Disordered" evidence="3">
    <location>
        <begin position="88"/>
        <end position="124"/>
    </location>
</feature>
<evidence type="ECO:0000256" key="1">
    <source>
        <dbReference type="ARBA" id="ARBA00004123"/>
    </source>
</evidence>
<dbReference type="SMART" id="SM00066">
    <property type="entry name" value="GAL4"/>
    <property type="match status" value="1"/>
</dbReference>
<dbReference type="PROSITE" id="PS50048">
    <property type="entry name" value="ZN2_CY6_FUNGAL_2"/>
    <property type="match status" value="1"/>
</dbReference>
<dbReference type="PANTHER" id="PTHR31001">
    <property type="entry name" value="UNCHARACTERIZED TRANSCRIPTIONAL REGULATORY PROTEIN"/>
    <property type="match status" value="1"/>
</dbReference>
<reference evidence="5 6" key="1">
    <citation type="submission" date="2024-03" db="EMBL/GenBank/DDBJ databases">
        <title>A high-quality draft genome sequence of Diaporthe vaccinii, a causative agent of upright dieback and viscid rot disease in cranberry plants.</title>
        <authorList>
            <person name="Sarrasin M."/>
            <person name="Lang B.F."/>
            <person name="Burger G."/>
        </authorList>
    </citation>
    <scope>NUCLEOTIDE SEQUENCE [LARGE SCALE GENOMIC DNA]</scope>
    <source>
        <strain evidence="5 6">IS7</strain>
    </source>
</reference>
<dbReference type="PANTHER" id="PTHR31001:SF90">
    <property type="entry name" value="CENTROMERE DNA-BINDING PROTEIN COMPLEX CBF3 SUBUNIT B"/>
    <property type="match status" value="1"/>
</dbReference>
<name>A0ABR4EIE4_9PEZI</name>
<feature type="domain" description="Zn(2)-C6 fungal-type" evidence="4">
    <location>
        <begin position="26"/>
        <end position="53"/>
    </location>
</feature>
<evidence type="ECO:0000256" key="3">
    <source>
        <dbReference type="SAM" id="MobiDB-lite"/>
    </source>
</evidence>
<accession>A0ABR4EIE4</accession>
<keyword evidence="2" id="KW-0539">Nucleus</keyword>
<organism evidence="5 6">
    <name type="scientific">Diaporthe vaccinii</name>
    <dbReference type="NCBI Taxonomy" id="105482"/>
    <lineage>
        <taxon>Eukaryota</taxon>
        <taxon>Fungi</taxon>
        <taxon>Dikarya</taxon>
        <taxon>Ascomycota</taxon>
        <taxon>Pezizomycotina</taxon>
        <taxon>Sordariomycetes</taxon>
        <taxon>Sordariomycetidae</taxon>
        <taxon>Diaporthales</taxon>
        <taxon>Diaporthaceae</taxon>
        <taxon>Diaporthe</taxon>
        <taxon>Diaporthe eres species complex</taxon>
    </lineage>
</organism>
<dbReference type="InterPro" id="IPR050613">
    <property type="entry name" value="Sec_Metabolite_Reg"/>
</dbReference>
<comment type="caution">
    <text evidence="5">The sequence shown here is derived from an EMBL/GenBank/DDBJ whole genome shotgun (WGS) entry which is preliminary data.</text>
</comment>
<dbReference type="Pfam" id="PF00172">
    <property type="entry name" value="Zn_clus"/>
    <property type="match status" value="1"/>
</dbReference>